<feature type="compositionally biased region" description="Polar residues" evidence="1">
    <location>
        <begin position="40"/>
        <end position="53"/>
    </location>
</feature>
<evidence type="ECO:0000256" key="1">
    <source>
        <dbReference type="SAM" id="MobiDB-lite"/>
    </source>
</evidence>
<accession>A0AAD1H0Y3</accession>
<gene>
    <name evidence="3" type="ORF">MYXE_28580</name>
</gene>
<feature type="region of interest" description="Disordered" evidence="1">
    <location>
        <begin position="115"/>
        <end position="164"/>
    </location>
</feature>
<feature type="compositionally biased region" description="Low complexity" evidence="1">
    <location>
        <begin position="145"/>
        <end position="164"/>
    </location>
</feature>
<reference evidence="3 4" key="1">
    <citation type="submission" date="2019-12" db="EMBL/GenBank/DDBJ databases">
        <title>Complete genome sequence of Mycolicibacterium xenopi str. JCM15661T.</title>
        <authorList>
            <person name="Yoshida M."/>
            <person name="Fukano H."/>
            <person name="Asakura T."/>
            <person name="Hoshino Y."/>
        </authorList>
    </citation>
    <scope>NUCLEOTIDE SEQUENCE [LARGE SCALE GENOMIC DNA]</scope>
    <source>
        <strain evidence="3 4">JCM 15661T</strain>
    </source>
</reference>
<dbReference type="InterPro" id="IPR043724">
    <property type="entry name" value="DUF5666"/>
</dbReference>
<dbReference type="Pfam" id="PF18914">
    <property type="entry name" value="DUF5666"/>
    <property type="match status" value="1"/>
</dbReference>
<proteinExistence type="predicted"/>
<evidence type="ECO:0000313" key="3">
    <source>
        <dbReference type="EMBL" id="BBU23068.1"/>
    </source>
</evidence>
<sequence length="260" mass="26826">MSATSLPPKTRPVIFPLMGVLALWTAACGSSTTSHDENTRQPNASAHPTSGPTQAPPAPREHIDNVEGMVASVSGNTIHLRLRNGAAAVDFSPSTVVTELSSAQRADVTVGSCVAVEPTPDSPRSGDEVTARSVTISPPVDGKCTPLPAAASTASPPTSAAPAANPTVRGMVASVSGNTFTINNIGGNTSQTNVTVTSTTTYVKQTSSNTQAVTQGKCMAAQGPDRDGVLQATTIELQACPPLGRPRFRFPFPHLPHHHH</sequence>
<protein>
    <recommendedName>
        <fullName evidence="2">DUF5666 domain-containing protein</fullName>
    </recommendedName>
</protein>
<name>A0AAD1H0Y3_MYCXE</name>
<dbReference type="KEGG" id="mxe:MYXE_28580"/>
<dbReference type="AlphaFoldDB" id="A0AAD1H0Y3"/>
<organism evidence="3 4">
    <name type="scientific">Mycobacterium xenopi</name>
    <dbReference type="NCBI Taxonomy" id="1789"/>
    <lineage>
        <taxon>Bacteria</taxon>
        <taxon>Bacillati</taxon>
        <taxon>Actinomycetota</taxon>
        <taxon>Actinomycetes</taxon>
        <taxon>Mycobacteriales</taxon>
        <taxon>Mycobacteriaceae</taxon>
        <taxon>Mycobacterium</taxon>
    </lineage>
</organism>
<dbReference type="Proteomes" id="UP000464624">
    <property type="component" value="Chromosome"/>
</dbReference>
<evidence type="ECO:0000313" key="4">
    <source>
        <dbReference type="Proteomes" id="UP000464624"/>
    </source>
</evidence>
<evidence type="ECO:0000259" key="2">
    <source>
        <dbReference type="Pfam" id="PF18914"/>
    </source>
</evidence>
<feature type="domain" description="DUF5666" evidence="2">
    <location>
        <begin position="169"/>
        <end position="236"/>
    </location>
</feature>
<feature type="region of interest" description="Disordered" evidence="1">
    <location>
        <begin position="30"/>
        <end position="61"/>
    </location>
</feature>
<dbReference type="EMBL" id="AP022314">
    <property type="protein sequence ID" value="BBU23068.1"/>
    <property type="molecule type" value="Genomic_DNA"/>
</dbReference>